<proteinExistence type="predicted"/>
<feature type="compositionally biased region" description="Low complexity" evidence="2">
    <location>
        <begin position="1233"/>
        <end position="1247"/>
    </location>
</feature>
<keyword evidence="1" id="KW-0175">Coiled coil</keyword>
<evidence type="ECO:0000313" key="4">
    <source>
        <dbReference type="Proteomes" id="UP000886653"/>
    </source>
</evidence>
<comment type="caution">
    <text evidence="3">The sequence shown here is derived from an EMBL/GenBank/DDBJ whole genome shotgun (WGS) entry which is preliminary data.</text>
</comment>
<feature type="compositionally biased region" description="Polar residues" evidence="2">
    <location>
        <begin position="717"/>
        <end position="737"/>
    </location>
</feature>
<feature type="compositionally biased region" description="Polar residues" evidence="2">
    <location>
        <begin position="234"/>
        <end position="243"/>
    </location>
</feature>
<feature type="compositionally biased region" description="Basic and acidic residues" evidence="2">
    <location>
        <begin position="354"/>
        <end position="369"/>
    </location>
</feature>
<feature type="compositionally biased region" description="Basic and acidic residues" evidence="2">
    <location>
        <begin position="1088"/>
        <end position="1100"/>
    </location>
</feature>
<feature type="compositionally biased region" description="Low complexity" evidence="2">
    <location>
        <begin position="1"/>
        <end position="11"/>
    </location>
</feature>
<feature type="compositionally biased region" description="Basic and acidic residues" evidence="2">
    <location>
        <begin position="457"/>
        <end position="469"/>
    </location>
</feature>
<feature type="region of interest" description="Disordered" evidence="2">
    <location>
        <begin position="1"/>
        <end position="89"/>
    </location>
</feature>
<feature type="compositionally biased region" description="Basic and acidic residues" evidence="2">
    <location>
        <begin position="22"/>
        <end position="39"/>
    </location>
</feature>
<dbReference type="Proteomes" id="UP000886653">
    <property type="component" value="Unassembled WGS sequence"/>
</dbReference>
<feature type="compositionally biased region" description="Basic and acidic residues" evidence="2">
    <location>
        <begin position="1113"/>
        <end position="1126"/>
    </location>
</feature>
<feature type="compositionally biased region" description="Polar residues" evidence="2">
    <location>
        <begin position="816"/>
        <end position="832"/>
    </location>
</feature>
<feature type="compositionally biased region" description="Basic and acidic residues" evidence="2">
    <location>
        <begin position="177"/>
        <end position="199"/>
    </location>
</feature>
<feature type="region of interest" description="Disordered" evidence="2">
    <location>
        <begin position="1088"/>
        <end position="1188"/>
    </location>
</feature>
<feature type="compositionally biased region" description="Polar residues" evidence="2">
    <location>
        <begin position="266"/>
        <end position="276"/>
    </location>
</feature>
<evidence type="ECO:0008006" key="5">
    <source>
        <dbReference type="Google" id="ProtNLM"/>
    </source>
</evidence>
<feature type="compositionally biased region" description="Basic and acidic residues" evidence="2">
    <location>
        <begin position="319"/>
        <end position="328"/>
    </location>
</feature>
<accession>A0A9P6NZZ7</accession>
<feature type="compositionally biased region" description="Basic and acidic residues" evidence="2">
    <location>
        <begin position="1141"/>
        <end position="1162"/>
    </location>
</feature>
<dbReference type="EMBL" id="MU167208">
    <property type="protein sequence ID" value="KAG0152596.1"/>
    <property type="molecule type" value="Genomic_DNA"/>
</dbReference>
<feature type="compositionally biased region" description="Low complexity" evidence="2">
    <location>
        <begin position="285"/>
        <end position="300"/>
    </location>
</feature>
<protein>
    <recommendedName>
        <fullName evidence="5">Chromo domain-containing protein</fullName>
    </recommendedName>
</protein>
<sequence length="1340" mass="148793">MPSSSSSRQSRPLTNRRSSSIDFKRDRTNWGPKSKREQPPKSPFSRNSSEEVGPSKARSRNRKVILPSNSDDGHEPPFPPGTDSQKDWPVIAILKENNTQYLIQWDGVDEFGEPWKPSWEPKSVASRELVEAWEQSKPLRRQRPSRISTRSSVEESRSPSVRRNSPRLKRKTISESTEEKHTSESDLDHRPNKRLRDVPSEASTSDFAHDVRMDLTPEKPTGPHKQAVIEVLSRSATPQSDSNCLKVRKGSLSDIEPPVPRLPSPQAASSTRSPQRSRAPDQNAPSPFSSSRKSPISSASGIVNDADLANFSNTSSKGSLEKLREKVIPETQSSDLASVVAPNTAIELPRNKLLRPEELANKELSRPEAKSPTTQPSPIKKNAARKEAEATQSLAVAKLPSSKLNQRFQKLIHTIPGNNSALEQTPNGRALFDACLSPSSISLPGVVALDAEDLDHRQSESQDFVKEVEPSDQNRPLLHPISDFQPEPPSACEVDDNIPPKESGPPKPTSIKERLQTSDAMSPLSSRPIFKSKRIQQGLPTCPVVEPSPQRPDGIPSDEMARTVAKFNDRLDPSGIVFLIDYIKKCDICPLDRAMLVSFLSDPKAYLAQPDNRIQQTRKEFGDQFGFELMPTSDGSMCLWIEFDDLNHHNHVVTWESSRTLQRLQDNLVTYYDEDSQRSRSTRLATPAPLPTIEDENSMSKSDCRSEDSRRPLNVGNGINLTKSPQREQIGSVNRSPITIDKEAALETETYPTTDENRESRKLGLDSDFFSSLKPDQPTSTTYHQTVTIDAKEATSSTSVDASRPDISTGGPTDAVDQQSPTRVQELTTSGLSPDDTCSDSKEVDDAYQPRPSRIKGKRQTILSDDFAATSEDESVTSTIPDFESDSPEELRAHIKELMSSIKTLRLVLNGALDFEVQSQTVAEEIHARELAEKKVQELVERLAEQEKLSKKWETKFHAKDVEVTGLGARLLDMMAQNDAVSKENRELRNRLRDANHPAQSVYNAFSAKMKEDLTQLETEAHVYKQTIARLQVRVQELLASNNKRLCSSGRNSPVESRNGLTTSALEAENESLRQQLVLLTQSEAEARSGEAIQRQRAEQLETASRIPSPGSHTHDEQLPLLDREPNQASLPVQGSQSSLLHRDNSPARHSDLQVDITRADKSVSGGSGFQPRNNHELLPQTGSLRVKSPPKKLDEYLSQYTLLAEDQFDAEPATQLERFNLDDLINLPAPPLDSSYKSPSSFSSSPFHQNHEMSKGIARLSSPRPNNCQNPQHLRPSDTLASQRSGPAYEPLASHALGQLTDLIPVPNSSSTPDHSNGQTKLPVVRMELGTINERGTMW</sequence>
<feature type="region of interest" description="Disordered" evidence="2">
    <location>
        <begin position="457"/>
        <end position="529"/>
    </location>
</feature>
<keyword evidence="4" id="KW-1185">Reference proteome</keyword>
<feature type="region of interest" description="Disordered" evidence="2">
    <location>
        <begin position="114"/>
        <end position="393"/>
    </location>
</feature>
<dbReference type="OrthoDB" id="2504021at2759"/>
<evidence type="ECO:0000256" key="2">
    <source>
        <dbReference type="SAM" id="MobiDB-lite"/>
    </source>
</evidence>
<feature type="compositionally biased region" description="Basic and acidic residues" evidence="2">
    <location>
        <begin position="702"/>
        <end position="711"/>
    </location>
</feature>
<feature type="compositionally biased region" description="Polar residues" evidence="2">
    <location>
        <begin position="1127"/>
        <end position="1140"/>
    </location>
</feature>
<gene>
    <name evidence="3" type="ORF">CROQUDRAFT_150926</name>
</gene>
<evidence type="ECO:0000256" key="1">
    <source>
        <dbReference type="SAM" id="Coils"/>
    </source>
</evidence>
<feature type="compositionally biased region" description="Polar residues" evidence="2">
    <location>
        <begin position="777"/>
        <end position="801"/>
    </location>
</feature>
<feature type="compositionally biased region" description="Polar residues" evidence="2">
    <location>
        <begin position="1264"/>
        <end position="1273"/>
    </location>
</feature>
<feature type="coiled-coil region" evidence="1">
    <location>
        <begin position="922"/>
        <end position="1034"/>
    </location>
</feature>
<feature type="compositionally biased region" description="Basic and acidic residues" evidence="2">
    <location>
        <begin position="207"/>
        <end position="217"/>
    </location>
</feature>
<organism evidence="3 4">
    <name type="scientific">Cronartium quercuum f. sp. fusiforme G11</name>
    <dbReference type="NCBI Taxonomy" id="708437"/>
    <lineage>
        <taxon>Eukaryota</taxon>
        <taxon>Fungi</taxon>
        <taxon>Dikarya</taxon>
        <taxon>Basidiomycota</taxon>
        <taxon>Pucciniomycotina</taxon>
        <taxon>Pucciniomycetes</taxon>
        <taxon>Pucciniales</taxon>
        <taxon>Coleosporiaceae</taxon>
        <taxon>Cronartium</taxon>
    </lineage>
</organism>
<feature type="region of interest" description="Disordered" evidence="2">
    <location>
        <begin position="1233"/>
        <end position="1288"/>
    </location>
</feature>
<feature type="compositionally biased region" description="Polar residues" evidence="2">
    <location>
        <begin position="12"/>
        <end position="21"/>
    </location>
</feature>
<evidence type="ECO:0000313" key="3">
    <source>
        <dbReference type="EMBL" id="KAG0152596.1"/>
    </source>
</evidence>
<reference evidence="3" key="1">
    <citation type="submission" date="2013-11" db="EMBL/GenBank/DDBJ databases">
        <title>Genome sequence of the fusiform rust pathogen reveals effectors for host alternation and coevolution with pine.</title>
        <authorList>
            <consortium name="DOE Joint Genome Institute"/>
            <person name="Smith K."/>
            <person name="Pendleton A."/>
            <person name="Kubisiak T."/>
            <person name="Anderson C."/>
            <person name="Salamov A."/>
            <person name="Aerts A."/>
            <person name="Riley R."/>
            <person name="Clum A."/>
            <person name="Lindquist E."/>
            <person name="Ence D."/>
            <person name="Campbell M."/>
            <person name="Kronenberg Z."/>
            <person name="Feau N."/>
            <person name="Dhillon B."/>
            <person name="Hamelin R."/>
            <person name="Burleigh J."/>
            <person name="Smith J."/>
            <person name="Yandell M."/>
            <person name="Nelson C."/>
            <person name="Grigoriev I."/>
            <person name="Davis J."/>
        </authorList>
    </citation>
    <scope>NUCLEOTIDE SEQUENCE</scope>
    <source>
        <strain evidence="3">G11</strain>
    </source>
</reference>
<name>A0A9P6NZZ7_9BASI</name>
<feature type="region of interest" description="Disordered" evidence="2">
    <location>
        <begin position="675"/>
        <end position="887"/>
    </location>
</feature>
<feature type="compositionally biased region" description="Basic and acidic residues" evidence="2">
    <location>
        <begin position="755"/>
        <end position="765"/>
    </location>
</feature>